<dbReference type="InterPro" id="IPR000792">
    <property type="entry name" value="Tscrpt_reg_LuxR_C"/>
</dbReference>
<dbReference type="Proteomes" id="UP000264006">
    <property type="component" value="Chromosome"/>
</dbReference>
<keyword evidence="2" id="KW-0238">DNA-binding</keyword>
<dbReference type="KEGG" id="euz:DVS28_a3658"/>
<dbReference type="AlphaFoldDB" id="A0A346Y1I4"/>
<dbReference type="Pfam" id="PF00196">
    <property type="entry name" value="GerE"/>
    <property type="match status" value="1"/>
</dbReference>
<dbReference type="SUPFAM" id="SSF46894">
    <property type="entry name" value="C-terminal effector domain of the bipartite response regulators"/>
    <property type="match status" value="1"/>
</dbReference>
<dbReference type="PROSITE" id="PS50043">
    <property type="entry name" value="HTH_LUXR_2"/>
    <property type="match status" value="1"/>
</dbReference>
<keyword evidence="6" id="KW-1185">Reference proteome</keyword>
<dbReference type="PANTHER" id="PTHR44688:SF16">
    <property type="entry name" value="DNA-BINDING TRANSCRIPTIONAL ACTIVATOR DEVR_DOSR"/>
    <property type="match status" value="1"/>
</dbReference>
<proteinExistence type="predicted"/>
<accession>A0A346Y1I4</accession>
<dbReference type="InterPro" id="IPR016032">
    <property type="entry name" value="Sig_transdc_resp-reg_C-effctor"/>
</dbReference>
<evidence type="ECO:0000256" key="1">
    <source>
        <dbReference type="ARBA" id="ARBA00023015"/>
    </source>
</evidence>
<dbReference type="EMBL" id="CP031165">
    <property type="protein sequence ID" value="AXV08331.1"/>
    <property type="molecule type" value="Genomic_DNA"/>
</dbReference>
<keyword evidence="3" id="KW-0804">Transcription</keyword>
<feature type="domain" description="HTH luxR-type" evidence="4">
    <location>
        <begin position="798"/>
        <end position="863"/>
    </location>
</feature>
<evidence type="ECO:0000256" key="3">
    <source>
        <dbReference type="ARBA" id="ARBA00023163"/>
    </source>
</evidence>
<dbReference type="Gene3D" id="3.40.50.300">
    <property type="entry name" value="P-loop containing nucleotide triphosphate hydrolases"/>
    <property type="match status" value="1"/>
</dbReference>
<evidence type="ECO:0000256" key="2">
    <source>
        <dbReference type="ARBA" id="ARBA00023125"/>
    </source>
</evidence>
<dbReference type="InterPro" id="IPR036388">
    <property type="entry name" value="WH-like_DNA-bd_sf"/>
</dbReference>
<keyword evidence="1" id="KW-0805">Transcription regulation</keyword>
<dbReference type="Gene3D" id="1.10.10.10">
    <property type="entry name" value="Winged helix-like DNA-binding domain superfamily/Winged helix DNA-binding domain"/>
    <property type="match status" value="1"/>
</dbReference>
<evidence type="ECO:0000259" key="4">
    <source>
        <dbReference type="PROSITE" id="PS50043"/>
    </source>
</evidence>
<dbReference type="InterPro" id="IPR027417">
    <property type="entry name" value="P-loop_NTPase"/>
</dbReference>
<organism evidence="5 6">
    <name type="scientific">Euzebya pacifica</name>
    <dbReference type="NCBI Taxonomy" id="1608957"/>
    <lineage>
        <taxon>Bacteria</taxon>
        <taxon>Bacillati</taxon>
        <taxon>Actinomycetota</taxon>
        <taxon>Nitriliruptoria</taxon>
        <taxon>Euzebyales</taxon>
    </lineage>
</organism>
<dbReference type="PANTHER" id="PTHR44688">
    <property type="entry name" value="DNA-BINDING TRANSCRIPTIONAL ACTIVATOR DEVR_DOSR"/>
    <property type="match status" value="1"/>
</dbReference>
<gene>
    <name evidence="5" type="ORF">DVS28_a3658</name>
</gene>
<reference evidence="5 6" key="1">
    <citation type="submission" date="2018-09" db="EMBL/GenBank/DDBJ databases">
        <title>Complete genome sequence of Euzebya sp. DY32-46 isolated from seawater of Pacific Ocean.</title>
        <authorList>
            <person name="Xu L."/>
            <person name="Wu Y.-H."/>
            <person name="Xu X.-W."/>
        </authorList>
    </citation>
    <scope>NUCLEOTIDE SEQUENCE [LARGE SCALE GENOMIC DNA]</scope>
    <source>
        <strain evidence="5 6">DY32-46</strain>
    </source>
</reference>
<dbReference type="SUPFAM" id="SSF52540">
    <property type="entry name" value="P-loop containing nucleoside triphosphate hydrolases"/>
    <property type="match status" value="1"/>
</dbReference>
<dbReference type="GO" id="GO:0006355">
    <property type="term" value="P:regulation of DNA-templated transcription"/>
    <property type="evidence" value="ECO:0007669"/>
    <property type="project" value="InterPro"/>
</dbReference>
<protein>
    <submittedName>
        <fullName evidence="5">ATPase / Transcriptional regulator, LuxR family</fullName>
    </submittedName>
</protein>
<name>A0A346Y1I4_9ACTN</name>
<dbReference type="PRINTS" id="PR00038">
    <property type="entry name" value="HTHLUXR"/>
</dbReference>
<evidence type="ECO:0000313" key="6">
    <source>
        <dbReference type="Proteomes" id="UP000264006"/>
    </source>
</evidence>
<sequence length="877" mass="92100">MLTLVGRTGVLDDIGRALDDGSGVLLTGTSGMGRTSVLRALQAQPDIDVVRVTATPATAPVPLGALARFLPGEVSPAVTSGALGAVRSALGALAAAGTVLGFDDVHHLDGVSAALVADAAREGLRVVLTVREHAEVPPPLQGLHDEQLLREVVLTPLGAVDAATLVRTVAGGRSTTTSVRWAVELGEGNPLLLAELARIAPRPGFERLPLTDRLRRAMAAHLEVVDDTTRRAVEVLAYDSPLPLGVLVDVVGAAAAEAVEQQALVTVGDGPVHLVSLAHPLLAEVVLADIGATRRAALASALLQVVPDAAARGWPDLPDGAVRHARWQMDAGEVVDLDIIAEASRHMLVRWDAAGAQRLAAVVHERRPNDCGAILLLAGAALLRGEPIEAERWFAMVEHLGGTPEQRLQARLGLAESAFFGRGDREAAQVALAPIGDPPALQDGTSEDCAGRDATTALAAMIALCGGDMAEAAVLAERVGPRATPDLRLVALAVRHVAVASAGHLDAAWRLTEQAIPLLADPAVAPEHHVRMWAGRRYLRLHLGDLQGVLDGPEDHRSHAALLLSNVVFDVGQSAAHLVMARGDLARSLVERIDVTLTETDPYGHRAFVGAVAAEIAAHQGRRDAAVAAARTARESHRPHLGWWAWAVPAAEGWALAATHRFPRACALMRRAAARAEASGDLLHQCLCLLAAVRLGGLDQAGALAEVAARVDGRLWPAVGVAARGLADPADPDGLLEDGCERLMDLGARLWAVDLLARGAALDRRSRRDGRAMQRRAAAEAHAREFVDLTSPAVTALRGSSAAGLTPRQWQIATLAAEGWTSRQIADHLVLSVRTVDNHLARAYQVLGVHGRQDLADVLAGPPLGPDDQSVDPMITR</sequence>
<dbReference type="SMART" id="SM00421">
    <property type="entry name" value="HTH_LUXR"/>
    <property type="match status" value="1"/>
</dbReference>
<evidence type="ECO:0000313" key="5">
    <source>
        <dbReference type="EMBL" id="AXV08331.1"/>
    </source>
</evidence>
<dbReference type="GO" id="GO:0003677">
    <property type="term" value="F:DNA binding"/>
    <property type="evidence" value="ECO:0007669"/>
    <property type="project" value="UniProtKB-KW"/>
</dbReference>
<dbReference type="CDD" id="cd06170">
    <property type="entry name" value="LuxR_C_like"/>
    <property type="match status" value="1"/>
</dbReference>